<name>M1WMC8_PSEP2</name>
<keyword evidence="4" id="KW-0460">Magnesium</keyword>
<keyword evidence="3 4" id="KW-0067">ATP-binding</keyword>
<reference evidence="6" key="2">
    <citation type="journal article" date="2013" name="Stand. Genomic Sci.">
        <title>Complete genome sequence of Desulfocapsa sulfexigens, a marine deltaproteobacterium specialized in disproportionating inorganic sulfur compounds.</title>
        <authorList>
            <person name="Finster K.W."/>
            <person name="Kjeldsen K.U."/>
            <person name="Kube M."/>
            <person name="Reinhardt R."/>
            <person name="Mussmann M."/>
            <person name="Amann R."/>
            <person name="Schreiber L."/>
        </authorList>
    </citation>
    <scope>NUCLEOTIDE SEQUENCE [LARGE SCALE GENOMIC DNA]</scope>
    <source>
        <strain evidence="6">DSM 10523 / SB164P1</strain>
    </source>
</reference>
<dbReference type="Proteomes" id="UP000011724">
    <property type="component" value="Chromosome"/>
</dbReference>
<evidence type="ECO:0000313" key="6">
    <source>
        <dbReference type="Proteomes" id="UP000011724"/>
    </source>
</evidence>
<dbReference type="Pfam" id="PF01812">
    <property type="entry name" value="5-FTHF_cyc-lig"/>
    <property type="match status" value="1"/>
</dbReference>
<keyword evidence="6" id="KW-1185">Reference proteome</keyword>
<dbReference type="GO" id="GO:0046872">
    <property type="term" value="F:metal ion binding"/>
    <property type="evidence" value="ECO:0007669"/>
    <property type="project" value="UniProtKB-KW"/>
</dbReference>
<comment type="cofactor">
    <cofactor evidence="4">
        <name>Mg(2+)</name>
        <dbReference type="ChEBI" id="CHEBI:18420"/>
    </cofactor>
</comment>
<organism evidence="5 6">
    <name type="scientific">Pseudodesulfovibrio piezophilus (strain DSM 21447 / JCM 15486 / C1TLV30)</name>
    <name type="common">Desulfovibrio piezophilus</name>
    <dbReference type="NCBI Taxonomy" id="1322246"/>
    <lineage>
        <taxon>Bacteria</taxon>
        <taxon>Pseudomonadati</taxon>
        <taxon>Thermodesulfobacteriota</taxon>
        <taxon>Desulfovibrionia</taxon>
        <taxon>Desulfovibrionales</taxon>
        <taxon>Desulfovibrionaceae</taxon>
    </lineage>
</organism>
<keyword evidence="2 4" id="KW-0547">Nucleotide-binding</keyword>
<evidence type="ECO:0000256" key="3">
    <source>
        <dbReference type="ARBA" id="ARBA00022840"/>
    </source>
</evidence>
<dbReference type="HOGENOM" id="CLU_066245_2_2_7"/>
<dbReference type="SUPFAM" id="SSF100950">
    <property type="entry name" value="NagB/RpiA/CoA transferase-like"/>
    <property type="match status" value="1"/>
</dbReference>
<dbReference type="KEGG" id="dpi:BN4_12145"/>
<dbReference type="EMBL" id="FO203427">
    <property type="protein sequence ID" value="CCH49380.1"/>
    <property type="molecule type" value="Genomic_DNA"/>
</dbReference>
<comment type="similarity">
    <text evidence="1 4">Belongs to the 5-formyltetrahydrofolate cyclo-ligase family.</text>
</comment>
<dbReference type="GO" id="GO:0009396">
    <property type="term" value="P:folic acid-containing compound biosynthetic process"/>
    <property type="evidence" value="ECO:0007669"/>
    <property type="project" value="TreeGrafter"/>
</dbReference>
<keyword evidence="5" id="KW-0436">Ligase</keyword>
<sequence length="239" mass="27291">MFRRDFKASRDGSPTILSLITGNEPAGEPPTRLRWIVLQRRAMLISMVDVDKKELRKKLLTKRSSLPQKTILDASNAAMELLRQIPEWKTAREILVYWPIRGELDVRPLITELWQRQVSVLMPRCRPDAYGEMDLACASCEDDLTPGPFSIMEPDAHKCPSVQECSPDLAIIPGVCFDRRGYRLGFGGGYYDRLLATPDMQLALKIGVGYTFQLIEELPIQPWDMPVDIVCTEEELWRP</sequence>
<evidence type="ECO:0000256" key="4">
    <source>
        <dbReference type="RuleBase" id="RU361279"/>
    </source>
</evidence>
<gene>
    <name evidence="5" type="ordered locus">BN4_12145</name>
</gene>
<dbReference type="EC" id="6.3.3.2" evidence="4"/>
<keyword evidence="4" id="KW-0479">Metal-binding</keyword>
<dbReference type="BioCyc" id="DPIE1322246:BN4_RS10790-MONOMER"/>
<dbReference type="AlphaFoldDB" id="M1WMC8"/>
<dbReference type="InterPro" id="IPR024185">
    <property type="entry name" value="FTHF_cligase-like_sf"/>
</dbReference>
<dbReference type="PANTHER" id="PTHR23407:SF1">
    <property type="entry name" value="5-FORMYLTETRAHYDROFOLATE CYCLO-LIGASE"/>
    <property type="match status" value="1"/>
</dbReference>
<dbReference type="NCBIfam" id="TIGR02727">
    <property type="entry name" value="MTHFS_bact"/>
    <property type="match status" value="1"/>
</dbReference>
<dbReference type="RefSeq" id="WP_015415424.1">
    <property type="nucleotide sequence ID" value="NC_020409.1"/>
</dbReference>
<evidence type="ECO:0000256" key="2">
    <source>
        <dbReference type="ARBA" id="ARBA00022741"/>
    </source>
</evidence>
<dbReference type="Gene3D" id="3.40.50.10420">
    <property type="entry name" value="NagB/RpiA/CoA transferase-like"/>
    <property type="match status" value="1"/>
</dbReference>
<reference evidence="5 6" key="1">
    <citation type="journal article" date="2013" name="PLoS ONE">
        <title>The first genomic and proteomic characterization of a deep-sea sulfate reducer: insights into the piezophilic lifestyle of Desulfovibrio piezophilus.</title>
        <authorList>
            <person name="Pradel N."/>
            <person name="Ji B."/>
            <person name="Gimenez G."/>
            <person name="Talla E."/>
            <person name="Lenoble P."/>
            <person name="Garel M."/>
            <person name="Tamburini C."/>
            <person name="Fourquet P."/>
            <person name="Lebrun R."/>
            <person name="Bertin P."/>
            <person name="Denis Y."/>
            <person name="Pophillat M."/>
            <person name="Barbe V."/>
            <person name="Ollivier B."/>
            <person name="Dolla A."/>
        </authorList>
    </citation>
    <scope>NUCLEOTIDE SEQUENCE [LARGE SCALE GENOMIC DNA]</scope>
    <source>
        <strain evidence="6">DSM 10523 / SB164P1</strain>
    </source>
</reference>
<accession>M1WMC8</accession>
<dbReference type="InterPro" id="IPR002698">
    <property type="entry name" value="FTHF_cligase"/>
</dbReference>
<comment type="catalytic activity">
    <reaction evidence="4">
        <text>(6S)-5-formyl-5,6,7,8-tetrahydrofolate + ATP = (6R)-5,10-methenyltetrahydrofolate + ADP + phosphate</text>
        <dbReference type="Rhea" id="RHEA:10488"/>
        <dbReference type="ChEBI" id="CHEBI:30616"/>
        <dbReference type="ChEBI" id="CHEBI:43474"/>
        <dbReference type="ChEBI" id="CHEBI:57455"/>
        <dbReference type="ChEBI" id="CHEBI:57457"/>
        <dbReference type="ChEBI" id="CHEBI:456216"/>
        <dbReference type="EC" id="6.3.3.2"/>
    </reaction>
</comment>
<proteinExistence type="inferred from homology"/>
<dbReference type="PANTHER" id="PTHR23407">
    <property type="entry name" value="ATPASE INHIBITOR/5-FORMYLTETRAHYDROFOLATE CYCLO-LIGASE"/>
    <property type="match status" value="1"/>
</dbReference>
<dbReference type="STRING" id="1322246.BN4_12145"/>
<dbReference type="PATRIC" id="fig|879567.3.peg.2288"/>
<protein>
    <recommendedName>
        <fullName evidence="4">5-formyltetrahydrofolate cyclo-ligase</fullName>
        <ecNumber evidence="4">6.3.3.2</ecNumber>
    </recommendedName>
</protein>
<evidence type="ECO:0000256" key="1">
    <source>
        <dbReference type="ARBA" id="ARBA00010638"/>
    </source>
</evidence>
<dbReference type="GO" id="GO:0005524">
    <property type="term" value="F:ATP binding"/>
    <property type="evidence" value="ECO:0007669"/>
    <property type="project" value="UniProtKB-KW"/>
</dbReference>
<dbReference type="InterPro" id="IPR037171">
    <property type="entry name" value="NagB/RpiA_transferase-like"/>
</dbReference>
<dbReference type="GO" id="GO:0030272">
    <property type="term" value="F:5-formyltetrahydrofolate cyclo-ligase activity"/>
    <property type="evidence" value="ECO:0007669"/>
    <property type="project" value="UniProtKB-EC"/>
</dbReference>
<dbReference type="eggNOG" id="COG0212">
    <property type="taxonomic scope" value="Bacteria"/>
</dbReference>
<evidence type="ECO:0000313" key="5">
    <source>
        <dbReference type="EMBL" id="CCH49380.1"/>
    </source>
</evidence>
<dbReference type="GO" id="GO:0035999">
    <property type="term" value="P:tetrahydrofolate interconversion"/>
    <property type="evidence" value="ECO:0007669"/>
    <property type="project" value="TreeGrafter"/>
</dbReference>